<keyword evidence="6 9" id="KW-0418">Kinase</keyword>
<evidence type="ECO:0000256" key="6">
    <source>
        <dbReference type="ARBA" id="ARBA00022777"/>
    </source>
</evidence>
<dbReference type="Pfam" id="PF01590">
    <property type="entry name" value="GAF"/>
    <property type="match status" value="1"/>
</dbReference>
<dbReference type="InterPro" id="IPR003661">
    <property type="entry name" value="HisK_dim/P_dom"/>
</dbReference>
<reference evidence="9 10" key="1">
    <citation type="submission" date="2019-01" db="EMBL/GenBank/DDBJ databases">
        <title>Novel species of Nocardioides.</title>
        <authorList>
            <person name="Liu Q."/>
            <person name="X Y.-H."/>
        </authorList>
    </citation>
    <scope>NUCLEOTIDE SEQUENCE [LARGE SCALE GENOMIC DNA]</scope>
    <source>
        <strain evidence="9 10">HLT2-9</strain>
    </source>
</reference>
<gene>
    <name evidence="9" type="ORF">EUA94_15950</name>
</gene>
<dbReference type="Pfam" id="PF02518">
    <property type="entry name" value="HATPase_c"/>
    <property type="match status" value="1"/>
</dbReference>
<evidence type="ECO:0000256" key="4">
    <source>
        <dbReference type="ARBA" id="ARBA00022553"/>
    </source>
</evidence>
<dbReference type="InterPro" id="IPR003594">
    <property type="entry name" value="HATPase_dom"/>
</dbReference>
<dbReference type="CDD" id="cd00075">
    <property type="entry name" value="HATPase"/>
    <property type="match status" value="1"/>
</dbReference>
<evidence type="ECO:0000256" key="3">
    <source>
        <dbReference type="ARBA" id="ARBA00012438"/>
    </source>
</evidence>
<proteinExistence type="predicted"/>
<dbReference type="Gene3D" id="3.30.565.10">
    <property type="entry name" value="Histidine kinase-like ATPase, C-terminal domain"/>
    <property type="match status" value="1"/>
</dbReference>
<dbReference type="SMART" id="SM00065">
    <property type="entry name" value="GAF"/>
    <property type="match status" value="2"/>
</dbReference>
<dbReference type="Gene3D" id="3.30.450.40">
    <property type="match status" value="2"/>
</dbReference>
<dbReference type="Pfam" id="PF00512">
    <property type="entry name" value="HisKA"/>
    <property type="match status" value="1"/>
</dbReference>
<dbReference type="InterPro" id="IPR005467">
    <property type="entry name" value="His_kinase_dom"/>
</dbReference>
<dbReference type="PANTHER" id="PTHR43711">
    <property type="entry name" value="TWO-COMPONENT HISTIDINE KINASE"/>
    <property type="match status" value="1"/>
</dbReference>
<dbReference type="OrthoDB" id="9757990at2"/>
<dbReference type="PANTHER" id="PTHR43711:SF1">
    <property type="entry name" value="HISTIDINE KINASE 1"/>
    <property type="match status" value="1"/>
</dbReference>
<dbReference type="SUPFAM" id="SSF55781">
    <property type="entry name" value="GAF domain-like"/>
    <property type="match status" value="2"/>
</dbReference>
<dbReference type="SMART" id="SM00387">
    <property type="entry name" value="HATPase_c"/>
    <property type="match status" value="1"/>
</dbReference>
<name>A0A4V1RNV6_9ACTN</name>
<dbReference type="SUPFAM" id="SSF47384">
    <property type="entry name" value="Homodimeric domain of signal transducing histidine kinase"/>
    <property type="match status" value="1"/>
</dbReference>
<comment type="caution">
    <text evidence="9">The sequence shown here is derived from an EMBL/GenBank/DDBJ whole genome shotgun (WGS) entry which is preliminary data.</text>
</comment>
<keyword evidence="10" id="KW-1185">Reference proteome</keyword>
<dbReference type="InterPro" id="IPR036097">
    <property type="entry name" value="HisK_dim/P_sf"/>
</dbReference>
<dbReference type="FunFam" id="3.30.565.10:FF:000006">
    <property type="entry name" value="Sensor histidine kinase WalK"/>
    <property type="match status" value="1"/>
</dbReference>
<protein>
    <recommendedName>
        <fullName evidence="3">histidine kinase</fullName>
        <ecNumber evidence="3">2.7.13.3</ecNumber>
    </recommendedName>
</protein>
<comment type="subcellular location">
    <subcellularLocation>
        <location evidence="2">Cell membrane</location>
    </subcellularLocation>
</comment>
<evidence type="ECO:0000256" key="7">
    <source>
        <dbReference type="ARBA" id="ARBA00023012"/>
    </source>
</evidence>
<evidence type="ECO:0000313" key="10">
    <source>
        <dbReference type="Proteomes" id="UP000291101"/>
    </source>
</evidence>
<dbReference type="PROSITE" id="PS50109">
    <property type="entry name" value="HIS_KIN"/>
    <property type="match status" value="1"/>
</dbReference>
<dbReference type="Proteomes" id="UP000291101">
    <property type="component" value="Unassembled WGS sequence"/>
</dbReference>
<dbReference type="AlphaFoldDB" id="A0A4V1RNV6"/>
<keyword evidence="5" id="KW-0808">Transferase</keyword>
<dbReference type="PRINTS" id="PR00344">
    <property type="entry name" value="BCTRLSENSOR"/>
</dbReference>
<dbReference type="InterPro" id="IPR036890">
    <property type="entry name" value="HATPase_C_sf"/>
</dbReference>
<feature type="domain" description="Histidine kinase" evidence="8">
    <location>
        <begin position="374"/>
        <end position="587"/>
    </location>
</feature>
<sequence>MPRNHGALSRLAELMRRVNSSTDTEVILEEIAHGVVDVLGYGVAAIARLEGDTLVMTNVAGPPEVVAQILHRRTPAEQILDEFREADRWGILRFVPAGRMSEERLRAAWIPEVPLSDDPEAWHPEHALYAPLYSAGGELLGNMAVDLPPDSRVPNLEDRELLEMFAVQAGVALSNARERERLTDRLRLDRMLTAVAGAGTQHGLTKALTKAVAAVAEAFGTVQTVVRTFPSDAQGNQVGIATPLAFTPADDVPEIRTDLSELDDLPMLIELGVADPESARLPRSAPRMQRLMRGMRVERALVCPLISQDELVGYLVLGFARNARPLTTAEADAVLEVGRLLAQTVRASRVLETEQRLVQELRELARYRSELIATISHELKTPLTAILGHAELIADRHPDLTSIDAIIRNAQRLNNLVANLLHYSRIQGRRETVRRAVDLAELCEASVDLLGIRAKQAGVGLRFTSVGIAPVVVCGDPEELARVIDNMVDNAVKYTPEDGSVEVAMTVSDDEVSVDVTDTGLGISATDQAHVFSAFHRSTNPNALSVPGTGLGLPIAQRIAESHGGTLSVTSELGRGSTFRFTLPLRSARDASA</sequence>
<dbReference type="InterPro" id="IPR029016">
    <property type="entry name" value="GAF-like_dom_sf"/>
</dbReference>
<dbReference type="EC" id="2.7.13.3" evidence="3"/>
<evidence type="ECO:0000256" key="2">
    <source>
        <dbReference type="ARBA" id="ARBA00004236"/>
    </source>
</evidence>
<dbReference type="InterPro" id="IPR004358">
    <property type="entry name" value="Sig_transdc_His_kin-like_C"/>
</dbReference>
<keyword evidence="7" id="KW-0902">Two-component regulatory system</keyword>
<dbReference type="InterPro" id="IPR050736">
    <property type="entry name" value="Sensor_HK_Regulatory"/>
</dbReference>
<keyword evidence="4" id="KW-0597">Phosphoprotein</keyword>
<dbReference type="RefSeq" id="WP_129427878.1">
    <property type="nucleotide sequence ID" value="NZ_SDWV01000017.1"/>
</dbReference>
<dbReference type="EMBL" id="SDWV01000017">
    <property type="protein sequence ID" value="RYC07187.1"/>
    <property type="molecule type" value="Genomic_DNA"/>
</dbReference>
<dbReference type="GO" id="GO:0000155">
    <property type="term" value="F:phosphorelay sensor kinase activity"/>
    <property type="evidence" value="ECO:0007669"/>
    <property type="project" value="InterPro"/>
</dbReference>
<evidence type="ECO:0000256" key="1">
    <source>
        <dbReference type="ARBA" id="ARBA00000085"/>
    </source>
</evidence>
<accession>A0A4V1RNV6</accession>
<dbReference type="Gene3D" id="1.10.287.130">
    <property type="match status" value="1"/>
</dbReference>
<dbReference type="InterPro" id="IPR003018">
    <property type="entry name" value="GAF"/>
</dbReference>
<organism evidence="9 10">
    <name type="scientific">Nocardioides zhouii</name>
    <dbReference type="NCBI Taxonomy" id="1168729"/>
    <lineage>
        <taxon>Bacteria</taxon>
        <taxon>Bacillati</taxon>
        <taxon>Actinomycetota</taxon>
        <taxon>Actinomycetes</taxon>
        <taxon>Propionibacteriales</taxon>
        <taxon>Nocardioidaceae</taxon>
        <taxon>Nocardioides</taxon>
    </lineage>
</organism>
<dbReference type="CDD" id="cd00082">
    <property type="entry name" value="HisKA"/>
    <property type="match status" value="1"/>
</dbReference>
<dbReference type="GO" id="GO:0005886">
    <property type="term" value="C:plasma membrane"/>
    <property type="evidence" value="ECO:0007669"/>
    <property type="project" value="UniProtKB-SubCell"/>
</dbReference>
<evidence type="ECO:0000313" key="9">
    <source>
        <dbReference type="EMBL" id="RYC07187.1"/>
    </source>
</evidence>
<evidence type="ECO:0000259" key="8">
    <source>
        <dbReference type="PROSITE" id="PS50109"/>
    </source>
</evidence>
<dbReference type="SMART" id="SM00388">
    <property type="entry name" value="HisKA"/>
    <property type="match status" value="1"/>
</dbReference>
<dbReference type="SUPFAM" id="SSF55874">
    <property type="entry name" value="ATPase domain of HSP90 chaperone/DNA topoisomerase II/histidine kinase"/>
    <property type="match status" value="1"/>
</dbReference>
<comment type="catalytic activity">
    <reaction evidence="1">
        <text>ATP + protein L-histidine = ADP + protein N-phospho-L-histidine.</text>
        <dbReference type="EC" id="2.7.13.3"/>
    </reaction>
</comment>
<evidence type="ECO:0000256" key="5">
    <source>
        <dbReference type="ARBA" id="ARBA00022679"/>
    </source>
</evidence>